<dbReference type="PIRSF" id="PIRSF031679">
    <property type="entry name" value="Mtase_Alr7345_prd"/>
    <property type="match status" value="1"/>
</dbReference>
<dbReference type="AlphaFoldDB" id="A0AA37RXM7"/>
<keyword evidence="2" id="KW-0808">Transferase</keyword>
<sequence length="250" mass="28187">MKTLLSAGALVLLTSSAFAADFSDTKAKLETAMKADIRTEKEVERDRNRKPIQTLEFFGLRDDMTIVELLPGGGWYTKLLAPTVRDKGQYYMAVGTSRAQKAVDGQAGFDKVKTTADGAKVYRPEGSMFYTLEMDDLGVSNADMVLTFRNYHNFDEGGRKAMNEAAFKALKSGGVYAVVDHTRRHMQDVDSENRRRFDPVLAIKEIQEAGFVLVDFSDLHYRLDDELRYEVGRRSVSGNTDRWTIKFVKP</sequence>
<proteinExistence type="predicted"/>
<keyword evidence="1" id="KW-0732">Signal</keyword>
<dbReference type="GO" id="GO:0008168">
    <property type="term" value="F:methyltransferase activity"/>
    <property type="evidence" value="ECO:0007669"/>
    <property type="project" value="UniProtKB-KW"/>
</dbReference>
<evidence type="ECO:0000313" key="2">
    <source>
        <dbReference type="EMBL" id="GLP96542.1"/>
    </source>
</evidence>
<feature type="signal peptide" evidence="1">
    <location>
        <begin position="1"/>
        <end position="19"/>
    </location>
</feature>
<gene>
    <name evidence="2" type="ORF">GCM10007895_18480</name>
</gene>
<keyword evidence="2" id="KW-0489">Methyltransferase</keyword>
<keyword evidence="3" id="KW-1185">Reference proteome</keyword>
<evidence type="ECO:0000313" key="3">
    <source>
        <dbReference type="Proteomes" id="UP001161422"/>
    </source>
</evidence>
<accession>A0AA37RXM7</accession>
<feature type="chain" id="PRO_5041347771" evidence="1">
    <location>
        <begin position="20"/>
        <end position="250"/>
    </location>
</feature>
<dbReference type="InterPro" id="IPR016980">
    <property type="entry name" value="S-AdoMet-dep_MeTrfase_Alr7345"/>
</dbReference>
<dbReference type="EMBL" id="BSNC01000004">
    <property type="protein sequence ID" value="GLP96542.1"/>
    <property type="molecule type" value="Genomic_DNA"/>
</dbReference>
<dbReference type="GO" id="GO:0032259">
    <property type="term" value="P:methylation"/>
    <property type="evidence" value="ECO:0007669"/>
    <property type="project" value="UniProtKB-KW"/>
</dbReference>
<evidence type="ECO:0000256" key="1">
    <source>
        <dbReference type="SAM" id="SignalP"/>
    </source>
</evidence>
<comment type="caution">
    <text evidence="2">The sequence shown here is derived from an EMBL/GenBank/DDBJ whole genome shotgun (WGS) entry which is preliminary data.</text>
</comment>
<dbReference type="Proteomes" id="UP001161422">
    <property type="component" value="Unassembled WGS sequence"/>
</dbReference>
<dbReference type="SUPFAM" id="SSF53335">
    <property type="entry name" value="S-adenosyl-L-methionine-dependent methyltransferases"/>
    <property type="match status" value="1"/>
</dbReference>
<dbReference type="InterPro" id="IPR029063">
    <property type="entry name" value="SAM-dependent_MTases_sf"/>
</dbReference>
<dbReference type="Gene3D" id="3.40.50.150">
    <property type="entry name" value="Vaccinia Virus protein VP39"/>
    <property type="match status" value="1"/>
</dbReference>
<reference evidence="2" key="1">
    <citation type="journal article" date="2014" name="Int. J. Syst. Evol. Microbiol.">
        <title>Complete genome sequence of Corynebacterium casei LMG S-19264T (=DSM 44701T), isolated from a smear-ripened cheese.</title>
        <authorList>
            <consortium name="US DOE Joint Genome Institute (JGI-PGF)"/>
            <person name="Walter F."/>
            <person name="Albersmeier A."/>
            <person name="Kalinowski J."/>
            <person name="Ruckert C."/>
        </authorList>
    </citation>
    <scope>NUCLEOTIDE SEQUENCE</scope>
    <source>
        <strain evidence="2">NBRC 101628</strain>
    </source>
</reference>
<dbReference type="RefSeq" id="WP_095507260.1">
    <property type="nucleotide sequence ID" value="NZ_BSNC01000004.1"/>
</dbReference>
<protein>
    <submittedName>
        <fullName evidence="2">Methyltransferase</fullName>
    </submittedName>
</protein>
<organism evidence="2 3">
    <name type="scientific">Paraferrimonas sedimenticola</name>
    <dbReference type="NCBI Taxonomy" id="375674"/>
    <lineage>
        <taxon>Bacteria</taxon>
        <taxon>Pseudomonadati</taxon>
        <taxon>Pseudomonadota</taxon>
        <taxon>Gammaproteobacteria</taxon>
        <taxon>Alteromonadales</taxon>
        <taxon>Ferrimonadaceae</taxon>
        <taxon>Paraferrimonas</taxon>
    </lineage>
</organism>
<name>A0AA37RXM7_9GAMM</name>
<reference evidence="2" key="2">
    <citation type="submission" date="2023-01" db="EMBL/GenBank/DDBJ databases">
        <title>Draft genome sequence of Paraferrimonas sedimenticola strain NBRC 101628.</title>
        <authorList>
            <person name="Sun Q."/>
            <person name="Mori K."/>
        </authorList>
    </citation>
    <scope>NUCLEOTIDE SEQUENCE</scope>
    <source>
        <strain evidence="2">NBRC 101628</strain>
    </source>
</reference>